<organism evidence="1 2">
    <name type="scientific">Rhizobium loti</name>
    <name type="common">Mesorhizobium loti</name>
    <dbReference type="NCBI Taxonomy" id="381"/>
    <lineage>
        <taxon>Bacteria</taxon>
        <taxon>Pseudomonadati</taxon>
        <taxon>Pseudomonadota</taxon>
        <taxon>Alphaproteobacteria</taxon>
        <taxon>Hyphomicrobiales</taxon>
        <taxon>Phyllobacteriaceae</taxon>
        <taxon>Mesorhizobium</taxon>
    </lineage>
</organism>
<dbReference type="GO" id="GO:0020037">
    <property type="term" value="F:heme binding"/>
    <property type="evidence" value="ECO:0007669"/>
    <property type="project" value="InterPro"/>
</dbReference>
<dbReference type="AlphaFoldDB" id="A0A101KR92"/>
<accession>A0A101KR92</accession>
<dbReference type="EMBL" id="LPWA01000116">
    <property type="protein sequence ID" value="KUM25586.1"/>
    <property type="molecule type" value="Genomic_DNA"/>
</dbReference>
<sequence length="129" mass="14319">MIVRTLAAIAIVLLAIIFGLASYSYFGFYNVAASEPDLDFVRWSLETVRNNSIERHAGHNVTTDRSLDDPEMIRTGGHHYKEEGCVNCHGGPGISPAEFAKNMRPKPPDLTRIAATLDDAELYWIVRTA</sequence>
<dbReference type="GO" id="GO:0009055">
    <property type="term" value="F:electron transfer activity"/>
    <property type="evidence" value="ECO:0007669"/>
    <property type="project" value="InterPro"/>
</dbReference>
<dbReference type="Gene3D" id="1.10.760.10">
    <property type="entry name" value="Cytochrome c-like domain"/>
    <property type="match status" value="1"/>
</dbReference>
<protein>
    <recommendedName>
        <fullName evidence="3">Cytochrome c</fullName>
    </recommendedName>
</protein>
<gene>
    <name evidence="1" type="ORF">AU467_25790</name>
</gene>
<proteinExistence type="predicted"/>
<evidence type="ECO:0008006" key="3">
    <source>
        <dbReference type="Google" id="ProtNLM"/>
    </source>
</evidence>
<dbReference type="Proteomes" id="UP000053176">
    <property type="component" value="Unassembled WGS sequence"/>
</dbReference>
<dbReference type="InterPro" id="IPR036909">
    <property type="entry name" value="Cyt_c-like_dom_sf"/>
</dbReference>
<evidence type="ECO:0000313" key="1">
    <source>
        <dbReference type="EMBL" id="KUM25586.1"/>
    </source>
</evidence>
<evidence type="ECO:0000313" key="2">
    <source>
        <dbReference type="Proteomes" id="UP000053176"/>
    </source>
</evidence>
<comment type="caution">
    <text evidence="1">The sequence shown here is derived from an EMBL/GenBank/DDBJ whole genome shotgun (WGS) entry which is preliminary data.</text>
</comment>
<dbReference type="SUPFAM" id="SSF46626">
    <property type="entry name" value="Cytochrome c"/>
    <property type="match status" value="1"/>
</dbReference>
<reference evidence="1 2" key="1">
    <citation type="submission" date="2015-12" db="EMBL/GenBank/DDBJ databases">
        <title>Draft genome sequence of Mesorhizobium sp. UFLA 01-765, a multitolerant efficient symbiont and plant-growth promoting strain isolated from Zn-mining soil using Leucaena leucocephala as a trap plant.</title>
        <authorList>
            <person name="Rangel W.M."/>
            <person name="Thijs S."/>
            <person name="Longatti S.M."/>
            <person name="Moreira F.M."/>
            <person name="Weyens N."/>
            <person name="Vangronsveld J."/>
            <person name="Van Hamme J.D."/>
            <person name="Bottos E.M."/>
            <person name="Rineau F."/>
        </authorList>
    </citation>
    <scope>NUCLEOTIDE SEQUENCE [LARGE SCALE GENOMIC DNA]</scope>
    <source>
        <strain evidence="1 2">UFLA 01-765</strain>
    </source>
</reference>
<name>A0A101KR92_RHILI</name>